<dbReference type="HOGENOM" id="CLU_1651989_0_0_1"/>
<dbReference type="GO" id="GO:0004252">
    <property type="term" value="F:serine-type endopeptidase activity"/>
    <property type="evidence" value="ECO:0007669"/>
    <property type="project" value="InterPro"/>
</dbReference>
<evidence type="ECO:0000313" key="2">
    <source>
        <dbReference type="Proteomes" id="UP000016801"/>
    </source>
</evidence>
<name>M1VWZ5_CLAP2</name>
<dbReference type="Gene3D" id="3.40.50.200">
    <property type="entry name" value="Peptidase S8/S53 domain"/>
    <property type="match status" value="1"/>
</dbReference>
<accession>M1VWZ5</accession>
<dbReference type="EMBL" id="CAGA01000038">
    <property type="protein sequence ID" value="CCE32132.1"/>
    <property type="molecule type" value="Genomic_DNA"/>
</dbReference>
<dbReference type="GO" id="GO:0006508">
    <property type="term" value="P:proteolysis"/>
    <property type="evidence" value="ECO:0007669"/>
    <property type="project" value="UniProtKB-KW"/>
</dbReference>
<dbReference type="SUPFAM" id="SSF52743">
    <property type="entry name" value="Subtilisin-like"/>
    <property type="match status" value="1"/>
</dbReference>
<gene>
    <name evidence="1" type="ORF">CPUR_05991</name>
</gene>
<proteinExistence type="predicted"/>
<comment type="caution">
    <text evidence="1">The sequence shown here is derived from an EMBL/GenBank/DDBJ whole genome shotgun (WGS) entry which is preliminary data.</text>
</comment>
<dbReference type="InterPro" id="IPR036852">
    <property type="entry name" value="Peptidase_S8/S53_dom_sf"/>
</dbReference>
<dbReference type="VEuPathDB" id="FungiDB:CPUR_05991"/>
<sequence>MLNERLGQEILYREAAEGALQYDKIDSLANLIVEHGVPCIIAAANDGDSGLFYINDGASGKGAMAVASFDNIEVPLISYHSSYTIDGGRKIDFLYTPGADVQWEVSMPLYSTSLDYHVGDDACQPLPVNTPGLKNYLLLVRRGTCSYDDKLRNLVAKGAQ</sequence>
<keyword evidence="2" id="KW-1185">Reference proteome</keyword>
<dbReference type="AlphaFoldDB" id="M1VWZ5"/>
<evidence type="ECO:0000313" key="1">
    <source>
        <dbReference type="EMBL" id="CCE32132.1"/>
    </source>
</evidence>
<protein>
    <submittedName>
        <fullName evidence="1">Probable subtilisin-like serine protease</fullName>
    </submittedName>
</protein>
<dbReference type="STRING" id="1111077.M1VWZ5"/>
<organism evidence="1 2">
    <name type="scientific">Claviceps purpurea (strain 20.1)</name>
    <name type="common">Ergot fungus</name>
    <name type="synonym">Sphacelia segetum</name>
    <dbReference type="NCBI Taxonomy" id="1111077"/>
    <lineage>
        <taxon>Eukaryota</taxon>
        <taxon>Fungi</taxon>
        <taxon>Dikarya</taxon>
        <taxon>Ascomycota</taxon>
        <taxon>Pezizomycotina</taxon>
        <taxon>Sordariomycetes</taxon>
        <taxon>Hypocreomycetidae</taxon>
        <taxon>Hypocreales</taxon>
        <taxon>Clavicipitaceae</taxon>
        <taxon>Claviceps</taxon>
    </lineage>
</organism>
<dbReference type="eggNOG" id="KOG4266">
    <property type="taxonomic scope" value="Eukaryota"/>
</dbReference>
<keyword evidence="1" id="KW-0378">Hydrolase</keyword>
<dbReference type="OrthoDB" id="10256524at2759"/>
<reference evidence="1 2" key="1">
    <citation type="journal article" date="2013" name="PLoS Genet.">
        <title>Plant-symbiotic fungi as chemical engineers: Multi-genome analysis of the Clavicipitaceae reveals dynamics of alkaloid loci.</title>
        <authorList>
            <person name="Schardl C.L."/>
            <person name="Young C.A."/>
            <person name="Hesse U."/>
            <person name="Amyotte S.G."/>
            <person name="Andreeva K."/>
            <person name="Calie P.J."/>
            <person name="Fleetwood D.J."/>
            <person name="Haws D.C."/>
            <person name="Moore N."/>
            <person name="Oeser B."/>
            <person name="Panaccione D.G."/>
            <person name="Schweri K.K."/>
            <person name="Voisey C.R."/>
            <person name="Farman M.L."/>
            <person name="Jaromczyk J.W."/>
            <person name="Roe B.A."/>
            <person name="O'Sullivan D.M."/>
            <person name="Scott B."/>
            <person name="Tudzynski P."/>
            <person name="An Z."/>
            <person name="Arnaoudova E.G."/>
            <person name="Bullock C.T."/>
            <person name="Charlton N.D."/>
            <person name="Chen L."/>
            <person name="Cox M."/>
            <person name="Dinkins R.D."/>
            <person name="Florea S."/>
            <person name="Glenn A.E."/>
            <person name="Gordon A."/>
            <person name="Gueldener U."/>
            <person name="Harris D.R."/>
            <person name="Hollin W."/>
            <person name="Jaromczyk J."/>
            <person name="Johnson R.D."/>
            <person name="Khan A.K."/>
            <person name="Leistner E."/>
            <person name="Leuchtmann A."/>
            <person name="Li C."/>
            <person name="Liu J."/>
            <person name="Liu J."/>
            <person name="Liu M."/>
            <person name="Mace W."/>
            <person name="Machado C."/>
            <person name="Nagabhyru P."/>
            <person name="Pan J."/>
            <person name="Schmid J."/>
            <person name="Sugawara K."/>
            <person name="Steiner U."/>
            <person name="Takach J.E."/>
            <person name="Tanaka E."/>
            <person name="Webb J.S."/>
            <person name="Wilson E.V."/>
            <person name="Wiseman J.L."/>
            <person name="Yoshida R."/>
            <person name="Zeng Z."/>
        </authorList>
    </citation>
    <scope>NUCLEOTIDE SEQUENCE [LARGE SCALE GENOMIC DNA]</scope>
    <source>
        <strain evidence="1 2">20.1</strain>
    </source>
</reference>
<dbReference type="Gene3D" id="3.50.30.30">
    <property type="match status" value="1"/>
</dbReference>
<dbReference type="Proteomes" id="UP000016801">
    <property type="component" value="Unassembled WGS sequence"/>
</dbReference>
<keyword evidence="1" id="KW-0645">Protease</keyword>